<dbReference type="Proteomes" id="UP000199647">
    <property type="component" value="Unassembled WGS sequence"/>
</dbReference>
<protein>
    <submittedName>
        <fullName evidence="3">Uncharacterized protein</fullName>
    </submittedName>
</protein>
<feature type="region of interest" description="Disordered" evidence="1">
    <location>
        <begin position="121"/>
        <end position="147"/>
    </location>
</feature>
<keyword evidence="2" id="KW-0812">Transmembrane</keyword>
<keyword evidence="4" id="KW-1185">Reference proteome</keyword>
<accession>A0A1H9I7P3</accession>
<name>A0A1H9I7P3_9HYPH</name>
<gene>
    <name evidence="3" type="ORF">SAMN05216548_10710</name>
</gene>
<sequence length="147" mass="16330">MEGHDPSAWFEYLPPWAQAASNFAVLLVAVGAGAFGYLRKGGAHREGSAESSVAVVTGGALADRMSMQDLAGAIREQTGAIRDQTGVMREQTSAVKRHADIIEERADQDEEERRIEAAVERRLGEELQRRGHRRDERGRFRSHEDED</sequence>
<proteinExistence type="predicted"/>
<reference evidence="3 4" key="1">
    <citation type="submission" date="2016-10" db="EMBL/GenBank/DDBJ databases">
        <authorList>
            <person name="de Groot N.N."/>
        </authorList>
    </citation>
    <scope>NUCLEOTIDE SEQUENCE [LARGE SCALE GENOMIC DNA]</scope>
    <source>
        <strain evidence="3 4">A52C2</strain>
    </source>
</reference>
<evidence type="ECO:0000256" key="1">
    <source>
        <dbReference type="SAM" id="MobiDB-lite"/>
    </source>
</evidence>
<dbReference type="EMBL" id="FOFG01000007">
    <property type="protein sequence ID" value="SEQ70577.1"/>
    <property type="molecule type" value="Genomic_DNA"/>
</dbReference>
<evidence type="ECO:0000313" key="3">
    <source>
        <dbReference type="EMBL" id="SEQ70577.1"/>
    </source>
</evidence>
<keyword evidence="2" id="KW-1133">Transmembrane helix</keyword>
<keyword evidence="2" id="KW-0472">Membrane</keyword>
<evidence type="ECO:0000256" key="2">
    <source>
        <dbReference type="SAM" id="Phobius"/>
    </source>
</evidence>
<organism evidence="3 4">
    <name type="scientific">Faunimonas pinastri</name>
    <dbReference type="NCBI Taxonomy" id="1855383"/>
    <lineage>
        <taxon>Bacteria</taxon>
        <taxon>Pseudomonadati</taxon>
        <taxon>Pseudomonadota</taxon>
        <taxon>Alphaproteobacteria</taxon>
        <taxon>Hyphomicrobiales</taxon>
        <taxon>Afifellaceae</taxon>
        <taxon>Faunimonas</taxon>
    </lineage>
</organism>
<dbReference type="RefSeq" id="WP_092496584.1">
    <property type="nucleotide sequence ID" value="NZ_FOFG01000007.1"/>
</dbReference>
<dbReference type="STRING" id="1855383.SAMN05216548_10710"/>
<evidence type="ECO:0000313" key="4">
    <source>
        <dbReference type="Proteomes" id="UP000199647"/>
    </source>
</evidence>
<feature type="transmembrane region" description="Helical" evidence="2">
    <location>
        <begin position="20"/>
        <end position="38"/>
    </location>
</feature>
<dbReference type="AlphaFoldDB" id="A0A1H9I7P3"/>